<accession>A0A167RHR0</accession>
<dbReference type="Proteomes" id="UP000076738">
    <property type="component" value="Unassembled WGS sequence"/>
</dbReference>
<dbReference type="AlphaFoldDB" id="A0A167RHR0"/>
<evidence type="ECO:0008006" key="3">
    <source>
        <dbReference type="Google" id="ProtNLM"/>
    </source>
</evidence>
<dbReference type="EMBL" id="KV417268">
    <property type="protein sequence ID" value="KZP00920.1"/>
    <property type="molecule type" value="Genomic_DNA"/>
</dbReference>
<name>A0A167RHR0_CALVF</name>
<proteinExistence type="predicted"/>
<evidence type="ECO:0000313" key="1">
    <source>
        <dbReference type="EMBL" id="KZP00920.1"/>
    </source>
</evidence>
<reference evidence="1 2" key="1">
    <citation type="journal article" date="2016" name="Mol. Biol. Evol.">
        <title>Comparative Genomics of Early-Diverging Mushroom-Forming Fungi Provides Insights into the Origins of Lignocellulose Decay Capabilities.</title>
        <authorList>
            <person name="Nagy L.G."/>
            <person name="Riley R."/>
            <person name="Tritt A."/>
            <person name="Adam C."/>
            <person name="Daum C."/>
            <person name="Floudas D."/>
            <person name="Sun H."/>
            <person name="Yadav J.S."/>
            <person name="Pangilinan J."/>
            <person name="Larsson K.H."/>
            <person name="Matsuura K."/>
            <person name="Barry K."/>
            <person name="Labutti K."/>
            <person name="Kuo R."/>
            <person name="Ohm R.A."/>
            <person name="Bhattacharya S.S."/>
            <person name="Shirouzu T."/>
            <person name="Yoshinaga Y."/>
            <person name="Martin F.M."/>
            <person name="Grigoriev I.V."/>
            <person name="Hibbett D.S."/>
        </authorList>
    </citation>
    <scope>NUCLEOTIDE SEQUENCE [LARGE SCALE GENOMIC DNA]</scope>
    <source>
        <strain evidence="1 2">TUFC12733</strain>
    </source>
</reference>
<keyword evidence="2" id="KW-1185">Reference proteome</keyword>
<gene>
    <name evidence="1" type="ORF">CALVIDRAFT_217433</name>
</gene>
<organism evidence="1 2">
    <name type="scientific">Calocera viscosa (strain TUFC12733)</name>
    <dbReference type="NCBI Taxonomy" id="1330018"/>
    <lineage>
        <taxon>Eukaryota</taxon>
        <taxon>Fungi</taxon>
        <taxon>Dikarya</taxon>
        <taxon>Basidiomycota</taxon>
        <taxon>Agaricomycotina</taxon>
        <taxon>Dacrymycetes</taxon>
        <taxon>Dacrymycetales</taxon>
        <taxon>Dacrymycetaceae</taxon>
        <taxon>Calocera</taxon>
    </lineage>
</organism>
<sequence>MRLHELPTDILECILLFLENRSDFYIACLICVRICNIAQPRLYANLHDFKRLPKSRRLEDAEVRIAVTRACRTLQFKPHLALGVRSLQLDFTEKLFQKPDRDVLMPSYTRLVCKLVPYMTGLRFLRIITSTDEDFLNLLKCDFRLRRLAIEGSVGSNGVQFLRQQNLVEDAEMYCDIEAPLPEDNLLLPRLTRFSGTWTNAAYFVPNRPVQAFTWSGNRSNLETLHASLPHCLALSVGPIKHLLLVSTQISLANFPAILHHVVHVMEITLFVLWRDCSEIMAILDSSETLSALSKLRSLERLSLDGRRMQQVSPFRSSKFRDDVGHACPSLRRIAFKGFRTGDPFNWDKVYVRGPGGRWLNVGYDPMMTSR</sequence>
<dbReference type="OrthoDB" id="10297862at2759"/>
<protein>
    <recommendedName>
        <fullName evidence="3">F-box domain-containing protein</fullName>
    </recommendedName>
</protein>
<evidence type="ECO:0000313" key="2">
    <source>
        <dbReference type="Proteomes" id="UP000076738"/>
    </source>
</evidence>